<organism evidence="2 3">
    <name type="scientific">Paenibacillus silagei</name>
    <dbReference type="NCBI Taxonomy" id="1670801"/>
    <lineage>
        <taxon>Bacteria</taxon>
        <taxon>Bacillati</taxon>
        <taxon>Bacillota</taxon>
        <taxon>Bacilli</taxon>
        <taxon>Bacillales</taxon>
        <taxon>Paenibacillaceae</taxon>
        <taxon>Paenibacillus</taxon>
    </lineage>
</organism>
<reference evidence="2 3" key="1">
    <citation type="submission" date="2021-03" db="EMBL/GenBank/DDBJ databases">
        <title>Genomic Encyclopedia of Type Strains, Phase IV (KMG-IV): sequencing the most valuable type-strain genomes for metagenomic binning, comparative biology and taxonomic classification.</title>
        <authorList>
            <person name="Goeker M."/>
        </authorList>
    </citation>
    <scope>NUCLEOTIDE SEQUENCE [LARGE SCALE GENOMIC DNA]</scope>
    <source>
        <strain evidence="2 3">DSM 101953</strain>
    </source>
</reference>
<dbReference type="InterPro" id="IPR011004">
    <property type="entry name" value="Trimer_LpxA-like_sf"/>
</dbReference>
<dbReference type="PANTHER" id="PTHR23416:SF78">
    <property type="entry name" value="LIPOPOLYSACCHARIDE BIOSYNTHESIS O-ACETYL TRANSFERASE WBBJ-RELATED"/>
    <property type="match status" value="1"/>
</dbReference>
<dbReference type="CDD" id="cd00761">
    <property type="entry name" value="Glyco_tranf_GTA_type"/>
    <property type="match status" value="1"/>
</dbReference>
<protein>
    <submittedName>
        <fullName evidence="2">Carbonic anhydrase/acetyltransferase-like protein (Isoleucine patch superfamily)</fullName>
    </submittedName>
</protein>
<feature type="domain" description="Glycosyltransferase 2-like" evidence="1">
    <location>
        <begin position="193"/>
        <end position="320"/>
    </location>
</feature>
<proteinExistence type="predicted"/>
<gene>
    <name evidence="2" type="ORF">J2Z70_006581</name>
</gene>
<dbReference type="PANTHER" id="PTHR23416">
    <property type="entry name" value="SIALIC ACID SYNTHASE-RELATED"/>
    <property type="match status" value="1"/>
</dbReference>
<dbReference type="SUPFAM" id="SSF53448">
    <property type="entry name" value="Nucleotide-diphospho-sugar transferases"/>
    <property type="match status" value="1"/>
</dbReference>
<name>A0ABS4P226_9BACL</name>
<comment type="caution">
    <text evidence="2">The sequence shown here is derived from an EMBL/GenBank/DDBJ whole genome shotgun (WGS) entry which is preliminary data.</text>
</comment>
<dbReference type="Proteomes" id="UP000773462">
    <property type="component" value="Unassembled WGS sequence"/>
</dbReference>
<dbReference type="EMBL" id="JAGGLV010000043">
    <property type="protein sequence ID" value="MBP2116351.1"/>
    <property type="molecule type" value="Genomic_DNA"/>
</dbReference>
<keyword evidence="3" id="KW-1185">Reference proteome</keyword>
<dbReference type="RefSeq" id="WP_209879864.1">
    <property type="nucleotide sequence ID" value="NZ_JAGGLV010000043.1"/>
</dbReference>
<accession>A0ABS4P226</accession>
<evidence type="ECO:0000313" key="2">
    <source>
        <dbReference type="EMBL" id="MBP2116351.1"/>
    </source>
</evidence>
<dbReference type="Pfam" id="PF00132">
    <property type="entry name" value="Hexapep"/>
    <property type="match status" value="1"/>
</dbReference>
<evidence type="ECO:0000259" key="1">
    <source>
        <dbReference type="Pfam" id="PF00535"/>
    </source>
</evidence>
<dbReference type="InterPro" id="IPR029044">
    <property type="entry name" value="Nucleotide-diphossugar_trans"/>
</dbReference>
<evidence type="ECO:0000313" key="3">
    <source>
        <dbReference type="Proteomes" id="UP000773462"/>
    </source>
</evidence>
<dbReference type="CDD" id="cd04647">
    <property type="entry name" value="LbH_MAT_like"/>
    <property type="match status" value="1"/>
</dbReference>
<dbReference type="Gene3D" id="3.90.550.10">
    <property type="entry name" value="Spore Coat Polysaccharide Biosynthesis Protein SpsA, Chain A"/>
    <property type="match status" value="1"/>
</dbReference>
<dbReference type="InterPro" id="IPR001173">
    <property type="entry name" value="Glyco_trans_2-like"/>
</dbReference>
<dbReference type="InterPro" id="IPR051159">
    <property type="entry name" value="Hexapeptide_acetyltransf"/>
</dbReference>
<dbReference type="Gene3D" id="2.160.10.10">
    <property type="entry name" value="Hexapeptide repeat proteins"/>
    <property type="match status" value="1"/>
</dbReference>
<dbReference type="InterPro" id="IPR001451">
    <property type="entry name" value="Hexapep"/>
</dbReference>
<dbReference type="SUPFAM" id="SSF51161">
    <property type="entry name" value="Trimeric LpxA-like enzymes"/>
    <property type="match status" value="1"/>
</dbReference>
<dbReference type="Pfam" id="PF00535">
    <property type="entry name" value="Glycos_transf_2"/>
    <property type="match status" value="1"/>
</dbReference>
<sequence length="396" mass="43578">MHTIPPSLYYRFYRYGTGCKIASDGVLTLPEQTAIGTGVLVRECYRWDIPSPARDGSPRIVIGDRCDCSRFLTITATGKVELKADVITGPHVYISDARQPWETEDSVSTITIGEGSWIGAHSSILGHVKIGRGCVIGAGSVVLRDVPDYCVVAGNPAEFRRIYEPSSGEWIRIHSEEEARETLERRSKEPLLSICITVRNQAEELRHCLESIYAQTGDSGLIEVCVLDDASADESGEVAHHYAMLYRSFRYLRNPDSVAGDFLPIQAAAMAGGKFIMLHDSGASFLPNALAPLLNVLDSYSDCGILLIHPMHTRRPPQPERLEGLSEYVKHSASSPFSPPSVVLNRRDWERSADSEYPGASINPWMSRQYALLQSNPLFCLCRYTMTGAAGHTGSA</sequence>